<gene>
    <name evidence="1" type="ORF">GCM10010226_55510</name>
</gene>
<sequence length="671" mass="72023">MLLLPALIARPTWSLFADDELDQVFYAIASLPRLSRDSDGVTVLSFIRYRSAPGGTSGGIIELQTDLSLRPEEQAEAVAAARASRAGTVEPRMDDPLWLDGKATLSLLGSTVGGGEGPVSAQPSLSGSCPAAFQAALTPEAATIQWEALHEGKPALQASYRMHAMARIPNGRVHAYARGPDVTALWDRLAAAPDVRGALVEASAAGVEVLDWPANGDPELLQTFIDWGWDWLAPWLPPNGTPPGSDIDAEFTGSAGLPWPFEVAGSLDALELPRDEGCFLAVDLSDPIFQQRHLVTRCNADFSSGRLAAVMAHVDYGDHHHSAVFTGNETADRFVCTVDPALGRTVTIRPVVSFTASSTVMELPEIRTDAENVLISVDTDGWLTIDFSAAALDWATVRHVEVGLRYQDDDHGVGLVEDFLKFDASRTAQHYERAVYAPVTKPYEMHLSYDLADGRTADVDWTPGTDRTVLIPPPSDTWRTIRLSAAGRFDGVAAFLVDLESDDGSGHTSSTTVRLTPEADSANWRTGSDDTAAATLKYRVTTVFADGHSTVGPWQEAPRIQRLDIGTAPAAVLGVTVVADLVDFAVVKLVKTTLSHTGPAGETDTRELMFAPGQPTTVELRLPLPDKDDTGAQPQHRYTVTSTYYLRGGGHRSTPVTPGSDPVIVLQPPPV</sequence>
<organism evidence="1 2">
    <name type="scientific">Streptomyces phaeofaciens</name>
    <dbReference type="NCBI Taxonomy" id="68254"/>
    <lineage>
        <taxon>Bacteria</taxon>
        <taxon>Bacillati</taxon>
        <taxon>Actinomycetota</taxon>
        <taxon>Actinomycetes</taxon>
        <taxon>Kitasatosporales</taxon>
        <taxon>Streptomycetaceae</taxon>
        <taxon>Streptomyces</taxon>
    </lineage>
</organism>
<keyword evidence="2" id="KW-1185">Reference proteome</keyword>
<reference evidence="1" key="1">
    <citation type="journal article" date="2014" name="Int. J. Syst. Evol. Microbiol.">
        <title>Complete genome sequence of Corynebacterium casei LMG S-19264T (=DSM 44701T), isolated from a smear-ripened cheese.</title>
        <authorList>
            <consortium name="US DOE Joint Genome Institute (JGI-PGF)"/>
            <person name="Walter F."/>
            <person name="Albersmeier A."/>
            <person name="Kalinowski J."/>
            <person name="Ruckert C."/>
        </authorList>
    </citation>
    <scope>NUCLEOTIDE SEQUENCE</scope>
    <source>
        <strain evidence="1">JCM 4125</strain>
    </source>
</reference>
<reference evidence="1" key="2">
    <citation type="submission" date="2020-09" db="EMBL/GenBank/DDBJ databases">
        <authorList>
            <person name="Sun Q."/>
            <person name="Ohkuma M."/>
        </authorList>
    </citation>
    <scope>NUCLEOTIDE SEQUENCE</scope>
    <source>
        <strain evidence="1">JCM 4125</strain>
    </source>
</reference>
<dbReference type="Proteomes" id="UP000646776">
    <property type="component" value="Unassembled WGS sequence"/>
</dbReference>
<proteinExistence type="predicted"/>
<protein>
    <submittedName>
        <fullName evidence="1">Uncharacterized protein</fullName>
    </submittedName>
</protein>
<dbReference type="AlphaFoldDB" id="A0A918HJ61"/>
<evidence type="ECO:0000313" key="2">
    <source>
        <dbReference type="Proteomes" id="UP000646776"/>
    </source>
</evidence>
<evidence type="ECO:0000313" key="1">
    <source>
        <dbReference type="EMBL" id="GGT70543.1"/>
    </source>
</evidence>
<dbReference type="EMBL" id="BMSA01000018">
    <property type="protein sequence ID" value="GGT70543.1"/>
    <property type="molecule type" value="Genomic_DNA"/>
</dbReference>
<name>A0A918HJ61_9ACTN</name>
<comment type="caution">
    <text evidence="1">The sequence shown here is derived from an EMBL/GenBank/DDBJ whole genome shotgun (WGS) entry which is preliminary data.</text>
</comment>
<accession>A0A918HJ61</accession>